<dbReference type="EMBL" id="UYYF01004275">
    <property type="protein sequence ID" value="VDN01152.1"/>
    <property type="molecule type" value="Genomic_DNA"/>
</dbReference>
<evidence type="ECO:0000313" key="3">
    <source>
        <dbReference type="EMBL" id="VDN01152.1"/>
    </source>
</evidence>
<gene>
    <name evidence="3" type="ORF">TCLT_LOCUS4094</name>
</gene>
<dbReference type="Proteomes" id="UP000276776">
    <property type="component" value="Unassembled WGS sequence"/>
</dbReference>
<dbReference type="AlphaFoldDB" id="A0A0N5CUZ1"/>
<evidence type="ECO:0000256" key="1">
    <source>
        <dbReference type="SAM" id="MobiDB-lite"/>
    </source>
</evidence>
<name>A0A0N5CUZ1_THECL</name>
<feature type="region of interest" description="Disordered" evidence="1">
    <location>
        <begin position="70"/>
        <end position="98"/>
    </location>
</feature>
<keyword evidence="4" id="KW-1185">Reference proteome</keyword>
<dbReference type="InterPro" id="IPR010506">
    <property type="entry name" value="DMAP1-bd"/>
</dbReference>
<feature type="domain" description="DMAP1-binding" evidence="2">
    <location>
        <begin position="24"/>
        <end position="133"/>
    </location>
</feature>
<reference evidence="3 4" key="2">
    <citation type="submission" date="2018-11" db="EMBL/GenBank/DDBJ databases">
        <authorList>
            <consortium name="Pathogen Informatics"/>
        </authorList>
    </citation>
    <scope>NUCLEOTIDE SEQUENCE [LARGE SCALE GENOMIC DNA]</scope>
</reference>
<dbReference type="PROSITE" id="PS51912">
    <property type="entry name" value="DMAP1_BIND"/>
    <property type="match status" value="1"/>
</dbReference>
<organism evidence="5">
    <name type="scientific">Thelazia callipaeda</name>
    <name type="common">Oriental eyeworm</name>
    <name type="synonym">Parasitic nematode</name>
    <dbReference type="NCBI Taxonomy" id="103827"/>
    <lineage>
        <taxon>Eukaryota</taxon>
        <taxon>Metazoa</taxon>
        <taxon>Ecdysozoa</taxon>
        <taxon>Nematoda</taxon>
        <taxon>Chromadorea</taxon>
        <taxon>Rhabditida</taxon>
        <taxon>Spirurina</taxon>
        <taxon>Spiruromorpha</taxon>
        <taxon>Thelazioidea</taxon>
        <taxon>Thelaziidae</taxon>
        <taxon>Thelazia</taxon>
    </lineage>
</organism>
<dbReference type="STRING" id="103827.A0A0N5CUZ1"/>
<dbReference type="OrthoDB" id="263283at2759"/>
<dbReference type="OMA" id="FHSEIHA"/>
<feature type="region of interest" description="Disordered" evidence="1">
    <location>
        <begin position="112"/>
        <end position="192"/>
    </location>
</feature>
<dbReference type="Pfam" id="PF06464">
    <property type="entry name" value="DMAP_binding"/>
    <property type="match status" value="1"/>
</dbReference>
<protein>
    <submittedName>
        <fullName evidence="5">DMAP-interaction domain-containing protein</fullName>
    </submittedName>
</protein>
<reference evidence="5" key="1">
    <citation type="submission" date="2017-02" db="UniProtKB">
        <authorList>
            <consortium name="WormBaseParasite"/>
        </authorList>
    </citation>
    <scope>IDENTIFICATION</scope>
</reference>
<feature type="compositionally biased region" description="Basic and acidic residues" evidence="1">
    <location>
        <begin position="130"/>
        <end position="142"/>
    </location>
</feature>
<dbReference type="WBParaSite" id="TCLT_0000410501-mRNA-1">
    <property type="protein sequence ID" value="TCLT_0000410501-mRNA-1"/>
    <property type="gene ID" value="TCLT_0000410501"/>
</dbReference>
<dbReference type="SMART" id="SM01137">
    <property type="entry name" value="DMAP_binding"/>
    <property type="match status" value="1"/>
</dbReference>
<accession>A0A0N5CUZ1</accession>
<feature type="compositionally biased region" description="Low complexity" evidence="1">
    <location>
        <begin position="160"/>
        <end position="176"/>
    </location>
</feature>
<evidence type="ECO:0000313" key="4">
    <source>
        <dbReference type="Proteomes" id="UP000276776"/>
    </source>
</evidence>
<evidence type="ECO:0000259" key="2">
    <source>
        <dbReference type="PROSITE" id="PS51912"/>
    </source>
</evidence>
<evidence type="ECO:0000313" key="5">
    <source>
        <dbReference type="WBParaSite" id="TCLT_0000410501-mRNA-1"/>
    </source>
</evidence>
<proteinExistence type="predicted"/>
<sequence>MVVDGQFSSGIVDYLKDVMVDAVDISNLSSDVRERLAQLDLELSEGDITQKGYDKKRLLILGPYLQTPKKDTKIIPSPSTKAQRRQQRRLTRDESRFHSEIRAEAVQQALAEYSQGKKEKPNILPPLKRRGTEIRRDRHRASDSSSEDDSMFGSTDRSKGTSSSVSLSDSQKKSVSNGFYKSDSAIGAPPPDVTTSVIVNGDAIRKALRDQRKQNTIDGWQDLKAVQENEQNFAKKIAKDEPTFLKTDVVYENAITETDVNVANAKSQDYQNAVVRKLI</sequence>